<proteinExistence type="predicted"/>
<protein>
    <recommendedName>
        <fullName evidence="3">Rx N-terminal domain-containing protein</fullName>
    </recommendedName>
</protein>
<dbReference type="OrthoDB" id="675568at2759"/>
<accession>A0A811QBI7</accession>
<dbReference type="PANTHER" id="PTHR33377:SF66">
    <property type="entry name" value="EXPRESSED PROTEIN"/>
    <property type="match status" value="1"/>
</dbReference>
<dbReference type="EMBL" id="CAJGYO010000010">
    <property type="protein sequence ID" value="CAD6258078.1"/>
    <property type="molecule type" value="Genomic_DNA"/>
</dbReference>
<gene>
    <name evidence="1" type="ORF">NCGR_LOCUS41561</name>
</gene>
<keyword evidence="2" id="KW-1185">Reference proteome</keyword>
<dbReference type="AlphaFoldDB" id="A0A811QBI7"/>
<sequence>MEALISAVAGELVSRFISFVAQNFCDRTLNEDDHTRLEHVLLRTHTIVEEAEGRCITNRGMLLQLKMLMEGMYEGHYVLDRFKIQSAEEGEVSHQNRKFDISILTAAKRLRFTSATTKGTPVTFGTGSTASLKGVLDSLEAKIQDMREFVMLLGSCPRLPRGAFGSMDPHEHPKLASLGMQLAAELKGSFLGANILGEMLRSNPNSQFWRAILSSVRALVQEHMFSLGVHPEDLLERNVPVGFSNVSFVGAQSQGCLVYDLREAGPGQEELPLPTSREVLTGVKVPAEDKFDVLVWKSRIPPYCSYIVTYERQKAPQRIVGKKNRLALTEISS</sequence>
<reference evidence="1" key="1">
    <citation type="submission" date="2020-10" db="EMBL/GenBank/DDBJ databases">
        <authorList>
            <person name="Han B."/>
            <person name="Lu T."/>
            <person name="Zhao Q."/>
            <person name="Huang X."/>
            <person name="Zhao Y."/>
        </authorList>
    </citation>
    <scope>NUCLEOTIDE SEQUENCE</scope>
</reference>
<dbReference type="PANTHER" id="PTHR33377">
    <property type="entry name" value="OS10G0134700 PROTEIN-RELATED"/>
    <property type="match status" value="1"/>
</dbReference>
<evidence type="ECO:0000313" key="1">
    <source>
        <dbReference type="EMBL" id="CAD6258078.1"/>
    </source>
</evidence>
<evidence type="ECO:0008006" key="3">
    <source>
        <dbReference type="Google" id="ProtNLM"/>
    </source>
</evidence>
<name>A0A811QBI7_9POAL</name>
<organism evidence="1 2">
    <name type="scientific">Miscanthus lutarioriparius</name>
    <dbReference type="NCBI Taxonomy" id="422564"/>
    <lineage>
        <taxon>Eukaryota</taxon>
        <taxon>Viridiplantae</taxon>
        <taxon>Streptophyta</taxon>
        <taxon>Embryophyta</taxon>
        <taxon>Tracheophyta</taxon>
        <taxon>Spermatophyta</taxon>
        <taxon>Magnoliopsida</taxon>
        <taxon>Liliopsida</taxon>
        <taxon>Poales</taxon>
        <taxon>Poaceae</taxon>
        <taxon>PACMAD clade</taxon>
        <taxon>Panicoideae</taxon>
        <taxon>Andropogonodae</taxon>
        <taxon>Andropogoneae</taxon>
        <taxon>Saccharinae</taxon>
        <taxon>Miscanthus</taxon>
    </lineage>
</organism>
<dbReference type="Proteomes" id="UP000604825">
    <property type="component" value="Unassembled WGS sequence"/>
</dbReference>
<comment type="caution">
    <text evidence="1">The sequence shown here is derived from an EMBL/GenBank/DDBJ whole genome shotgun (WGS) entry which is preliminary data.</text>
</comment>
<evidence type="ECO:0000313" key="2">
    <source>
        <dbReference type="Proteomes" id="UP000604825"/>
    </source>
</evidence>